<dbReference type="Gene3D" id="3.30.450.40">
    <property type="match status" value="1"/>
</dbReference>
<dbReference type="Gene3D" id="1.10.10.10">
    <property type="entry name" value="Winged helix-like DNA-binding domain superfamily/Winged helix DNA-binding domain"/>
    <property type="match status" value="1"/>
</dbReference>
<dbReference type="Pfam" id="PF13185">
    <property type="entry name" value="GAF_2"/>
    <property type="match status" value="1"/>
</dbReference>
<accession>A0A255DJD0</accession>
<evidence type="ECO:0000256" key="2">
    <source>
        <dbReference type="ARBA" id="ARBA00023163"/>
    </source>
</evidence>
<organism evidence="4 5">
    <name type="scientific">Mycolicibacterium sphagni</name>
    <dbReference type="NCBI Taxonomy" id="1786"/>
    <lineage>
        <taxon>Bacteria</taxon>
        <taxon>Bacillati</taxon>
        <taxon>Actinomycetota</taxon>
        <taxon>Actinomycetes</taxon>
        <taxon>Mycobacteriales</taxon>
        <taxon>Mycobacteriaceae</taxon>
        <taxon>Mycolicibacterium</taxon>
    </lineage>
</organism>
<dbReference type="GO" id="GO:0003723">
    <property type="term" value="F:RNA binding"/>
    <property type="evidence" value="ECO:0007669"/>
    <property type="project" value="InterPro"/>
</dbReference>
<evidence type="ECO:0000313" key="4">
    <source>
        <dbReference type="EMBL" id="OYN77062.1"/>
    </source>
</evidence>
<proteinExistence type="predicted"/>
<keyword evidence="1" id="KW-0805">Transcription regulation</keyword>
<evidence type="ECO:0000313" key="5">
    <source>
        <dbReference type="Proteomes" id="UP000216063"/>
    </source>
</evidence>
<dbReference type="AlphaFoldDB" id="A0A255DJD0"/>
<dbReference type="Pfam" id="PF03861">
    <property type="entry name" value="ANTAR"/>
    <property type="match status" value="1"/>
</dbReference>
<dbReference type="InterPro" id="IPR029016">
    <property type="entry name" value="GAF-like_dom_sf"/>
</dbReference>
<keyword evidence="2" id="KW-0804">Transcription</keyword>
<dbReference type="SUPFAM" id="SSF55781">
    <property type="entry name" value="GAF domain-like"/>
    <property type="match status" value="1"/>
</dbReference>
<comment type="caution">
    <text evidence="4">The sequence shown here is derived from an EMBL/GenBank/DDBJ whole genome shotgun (WGS) entry which is preliminary data.</text>
</comment>
<dbReference type="InterPro" id="IPR005561">
    <property type="entry name" value="ANTAR"/>
</dbReference>
<dbReference type="SMART" id="SM01012">
    <property type="entry name" value="ANTAR"/>
    <property type="match status" value="1"/>
</dbReference>
<dbReference type="EMBL" id="NOZR01000018">
    <property type="protein sequence ID" value="OYN77062.1"/>
    <property type="molecule type" value="Genomic_DNA"/>
</dbReference>
<gene>
    <name evidence="4" type="ORF">CG716_19620</name>
</gene>
<dbReference type="InterPro" id="IPR003018">
    <property type="entry name" value="GAF"/>
</dbReference>
<dbReference type="OrthoDB" id="3683444at2"/>
<dbReference type="PIRSF" id="PIRSF036625">
    <property type="entry name" value="GAF_ANTAR"/>
    <property type="match status" value="1"/>
</dbReference>
<evidence type="ECO:0000259" key="3">
    <source>
        <dbReference type="PROSITE" id="PS50921"/>
    </source>
</evidence>
<dbReference type="RefSeq" id="WP_094482667.1">
    <property type="nucleotide sequence ID" value="NZ_NOZR01000018.1"/>
</dbReference>
<name>A0A255DJD0_9MYCO</name>
<protein>
    <submittedName>
        <fullName evidence="4">Transcriptional regulator</fullName>
    </submittedName>
</protein>
<feature type="domain" description="ANTAR" evidence="3">
    <location>
        <begin position="169"/>
        <end position="230"/>
    </location>
</feature>
<evidence type="ECO:0000256" key="1">
    <source>
        <dbReference type="ARBA" id="ARBA00023015"/>
    </source>
</evidence>
<keyword evidence="5" id="KW-1185">Reference proteome</keyword>
<reference evidence="4 5" key="1">
    <citation type="submission" date="2017-07" db="EMBL/GenBank/DDBJ databases">
        <title>The new phylogeny of genus Mycobacterium.</title>
        <authorList>
            <person name="Tortoli E."/>
            <person name="Trovato A."/>
            <person name="Cirillo D.M."/>
        </authorList>
    </citation>
    <scope>NUCLEOTIDE SEQUENCE [LARGE SCALE GENOMIC DNA]</scope>
    <source>
        <strain evidence="4 5">ATCC 33027</strain>
    </source>
</reference>
<dbReference type="InterPro" id="IPR012074">
    <property type="entry name" value="GAF_ANTAR"/>
</dbReference>
<dbReference type="PROSITE" id="PS50921">
    <property type="entry name" value="ANTAR"/>
    <property type="match status" value="1"/>
</dbReference>
<sequence>MMGTPRETHVLGAVVTLVDSLLDDFDVVELLTDLTEQCARLLDVRAAGLLLAGPRHDLHLMAATSKRSHDLEVFQLQADEGPCLDCYTTGQPVSAPNLEAEKGRWPRFVAAAAAAGFMSVHAVPMRAAGSVLGTLGLFGAHVGSLDTADLLVAHTLVHVACVAILQEHSPTPITVIPSLHAALTDRVVVDQATGFVSERLGLSMEEAFTLLRRYAQTHPEHLTDAARYLMAHPEERASILAALADLALRS</sequence>
<dbReference type="InterPro" id="IPR036388">
    <property type="entry name" value="WH-like_DNA-bd_sf"/>
</dbReference>
<dbReference type="Proteomes" id="UP000216063">
    <property type="component" value="Unassembled WGS sequence"/>
</dbReference>